<protein>
    <submittedName>
        <fullName evidence="2">Tripartite tricarboxylate transporter substrate binding protein</fullName>
    </submittedName>
</protein>
<evidence type="ECO:0000256" key="1">
    <source>
        <dbReference type="ARBA" id="ARBA00006987"/>
    </source>
</evidence>
<dbReference type="InterPro" id="IPR042100">
    <property type="entry name" value="Bug_dom1"/>
</dbReference>
<gene>
    <name evidence="2" type="ORF">EAH89_04740</name>
</gene>
<accession>A0A502GFS3</accession>
<dbReference type="Proteomes" id="UP000317078">
    <property type="component" value="Unassembled WGS sequence"/>
</dbReference>
<comment type="caution">
    <text evidence="2">The sequence shown here is derived from an EMBL/GenBank/DDBJ whole genome shotgun (WGS) entry which is preliminary data.</text>
</comment>
<organism evidence="2 3">
    <name type="scientific">Muricoccus nepalensis</name>
    <dbReference type="NCBI Taxonomy" id="1854500"/>
    <lineage>
        <taxon>Bacteria</taxon>
        <taxon>Pseudomonadati</taxon>
        <taxon>Pseudomonadota</taxon>
        <taxon>Alphaproteobacteria</taxon>
        <taxon>Acetobacterales</taxon>
        <taxon>Roseomonadaceae</taxon>
        <taxon>Muricoccus</taxon>
    </lineage>
</organism>
<evidence type="ECO:0000313" key="2">
    <source>
        <dbReference type="EMBL" id="TPG59553.1"/>
    </source>
</evidence>
<dbReference type="PANTHER" id="PTHR42928">
    <property type="entry name" value="TRICARBOXYLATE-BINDING PROTEIN"/>
    <property type="match status" value="1"/>
</dbReference>
<dbReference type="SUPFAM" id="SSF53850">
    <property type="entry name" value="Periplasmic binding protein-like II"/>
    <property type="match status" value="1"/>
</dbReference>
<reference evidence="2 3" key="1">
    <citation type="journal article" date="2019" name="Environ. Microbiol.">
        <title>Species interactions and distinct microbial communities in high Arctic permafrost affected cryosols are associated with the CH4 and CO2 gas fluxes.</title>
        <authorList>
            <person name="Altshuler I."/>
            <person name="Hamel J."/>
            <person name="Turney S."/>
            <person name="Magnuson E."/>
            <person name="Levesque R."/>
            <person name="Greer C."/>
            <person name="Whyte L.G."/>
        </authorList>
    </citation>
    <scope>NUCLEOTIDE SEQUENCE [LARGE SCALE GENOMIC DNA]</scope>
    <source>
        <strain evidence="2 3">S9.3B</strain>
    </source>
</reference>
<dbReference type="Gene3D" id="3.40.190.10">
    <property type="entry name" value="Periplasmic binding protein-like II"/>
    <property type="match status" value="1"/>
</dbReference>
<dbReference type="PANTHER" id="PTHR42928:SF5">
    <property type="entry name" value="BLR1237 PROTEIN"/>
    <property type="match status" value="1"/>
</dbReference>
<evidence type="ECO:0000313" key="3">
    <source>
        <dbReference type="Proteomes" id="UP000317078"/>
    </source>
</evidence>
<dbReference type="OrthoDB" id="7250553at2"/>
<dbReference type="Pfam" id="PF03401">
    <property type="entry name" value="TctC"/>
    <property type="match status" value="1"/>
</dbReference>
<dbReference type="InterPro" id="IPR005064">
    <property type="entry name" value="BUG"/>
</dbReference>
<proteinExistence type="inferred from homology"/>
<dbReference type="Gene3D" id="3.40.190.150">
    <property type="entry name" value="Bordetella uptake gene, domain 1"/>
    <property type="match status" value="1"/>
</dbReference>
<keyword evidence="3" id="KW-1185">Reference proteome</keyword>
<sequence>MGVVGRVLDVDAHPRAFARTRGVVKGRDPAGGWRGGPVWKQGATLPVAAKGRRGMSITRRGGIAAALAAPALAGRPARAQGAWPARPVRVVVPFPPGGSNDAVARPLAEHLQARFGQPFVVENRPGAGSTIGSAEVARAPADGMVLMVTSSTFSTSAAVQRTPYDAAEDFEAVAMLASAPLVVLGAPGFPPGNLAELVAFLRAHPGRVDYGSAGPGSINQLAAELFAQKAGGLSLQHVPYRGMGPATTDLAAGTIQLLFTTLPSARGIIDGGRVKVLGWTGENRPSGGPSAPTPRESGLADYEAGIWWGLLARRGTPPEIRDRLNAAANEALSGGRLAAYLASEGATPTPRPAAEGDAFLRADLARWRGVAAAAAIRVE</sequence>
<dbReference type="AlphaFoldDB" id="A0A502GFS3"/>
<dbReference type="EMBL" id="RCZP01000003">
    <property type="protein sequence ID" value="TPG59553.1"/>
    <property type="molecule type" value="Genomic_DNA"/>
</dbReference>
<comment type="similarity">
    <text evidence="1">Belongs to the UPF0065 (bug) family.</text>
</comment>
<name>A0A502GFS3_9PROT</name>